<comment type="caution">
    <text evidence="1">The sequence shown here is derived from an EMBL/GenBank/DDBJ whole genome shotgun (WGS) entry which is preliminary data.</text>
</comment>
<feature type="non-terminal residue" evidence="1">
    <location>
        <position position="177"/>
    </location>
</feature>
<dbReference type="EMBL" id="CAJVPW010013811">
    <property type="protein sequence ID" value="CAG8648372.1"/>
    <property type="molecule type" value="Genomic_DNA"/>
</dbReference>
<gene>
    <name evidence="1" type="ORF">SPELUC_LOCUS8820</name>
</gene>
<protein>
    <submittedName>
        <fullName evidence="1">2823_t:CDS:1</fullName>
    </submittedName>
</protein>
<name>A0ACA9NHG8_9GLOM</name>
<keyword evidence="2" id="KW-1185">Reference proteome</keyword>
<accession>A0ACA9NHG8</accession>
<evidence type="ECO:0000313" key="2">
    <source>
        <dbReference type="Proteomes" id="UP000789366"/>
    </source>
</evidence>
<dbReference type="Proteomes" id="UP000789366">
    <property type="component" value="Unassembled WGS sequence"/>
</dbReference>
<organism evidence="1 2">
    <name type="scientific">Cetraspora pellucida</name>
    <dbReference type="NCBI Taxonomy" id="1433469"/>
    <lineage>
        <taxon>Eukaryota</taxon>
        <taxon>Fungi</taxon>
        <taxon>Fungi incertae sedis</taxon>
        <taxon>Mucoromycota</taxon>
        <taxon>Glomeromycotina</taxon>
        <taxon>Glomeromycetes</taxon>
        <taxon>Diversisporales</taxon>
        <taxon>Gigasporaceae</taxon>
        <taxon>Cetraspora</taxon>
    </lineage>
</organism>
<proteinExistence type="predicted"/>
<sequence length="177" mass="20119">MSVELIHNSGEHNSVDTEILVVSSLNGLNVEDYHKCAEEYRKLCRHDEALTDFRIAFRFLNLFLGAFPNDEVALRCHGEVMIDISTELLKMNPNDEEKILNIRAQAYTKIGKSDEALVDLDIFLKINPNSEEILGIRANAYTAISKNDKALDDLTRLLEINPDNKKAFECFVLMSLM</sequence>
<reference evidence="1" key="1">
    <citation type="submission" date="2021-06" db="EMBL/GenBank/DDBJ databases">
        <authorList>
            <person name="Kallberg Y."/>
            <person name="Tangrot J."/>
            <person name="Rosling A."/>
        </authorList>
    </citation>
    <scope>NUCLEOTIDE SEQUENCE</scope>
    <source>
        <strain evidence="1">28 12/20/2015</strain>
    </source>
</reference>
<feature type="non-terminal residue" evidence="1">
    <location>
        <position position="1"/>
    </location>
</feature>
<evidence type="ECO:0000313" key="1">
    <source>
        <dbReference type="EMBL" id="CAG8648372.1"/>
    </source>
</evidence>